<evidence type="ECO:0000313" key="4">
    <source>
        <dbReference type="Proteomes" id="UP001596044"/>
    </source>
</evidence>
<evidence type="ECO:0000256" key="1">
    <source>
        <dbReference type="PROSITE-ProRule" id="PRU10141"/>
    </source>
</evidence>
<keyword evidence="3" id="KW-0418">Kinase</keyword>
<dbReference type="EMBL" id="JBHSMJ010000025">
    <property type="protein sequence ID" value="MFC5450419.1"/>
    <property type="molecule type" value="Genomic_DNA"/>
</dbReference>
<keyword evidence="3" id="KW-0723">Serine/threonine-protein kinase</keyword>
<dbReference type="PROSITE" id="PS50011">
    <property type="entry name" value="PROTEIN_KINASE_DOM"/>
    <property type="match status" value="1"/>
</dbReference>
<sequence length="269" mass="30860">MTLLAYWKGAYEAWIDYPQRSGKLLGGRYRIERFLGVGSFGLTYLCCDLHSNDLVVVKQAKPSKKQLGRELLRRESEMMEALKLPEIPASYGLFEADKQLYLVSEYRQGQTVEQLIFERRAVYAEKDALRIIRSLMAIVSAVHEQGIVHLDIRIPNVILRGERISLIDFGLASRIGEPARVETEANEETRRRRTPEVASDLYAVGHFFLFMLYSGYDPDDKEALTGVSWEKELNVSAEVKRMLRKLLQLDLPYTDARDFIHDLDASLQA</sequence>
<gene>
    <name evidence="3" type="ORF">ACFPOG_19385</name>
</gene>
<dbReference type="InterPro" id="IPR017441">
    <property type="entry name" value="Protein_kinase_ATP_BS"/>
</dbReference>
<dbReference type="InterPro" id="IPR011009">
    <property type="entry name" value="Kinase-like_dom_sf"/>
</dbReference>
<reference evidence="4" key="1">
    <citation type="journal article" date="2019" name="Int. J. Syst. Evol. Microbiol.">
        <title>The Global Catalogue of Microorganisms (GCM) 10K type strain sequencing project: providing services to taxonomists for standard genome sequencing and annotation.</title>
        <authorList>
            <consortium name="The Broad Institute Genomics Platform"/>
            <consortium name="The Broad Institute Genome Sequencing Center for Infectious Disease"/>
            <person name="Wu L."/>
            <person name="Ma J."/>
        </authorList>
    </citation>
    <scope>NUCLEOTIDE SEQUENCE [LARGE SCALE GENOMIC DNA]</scope>
    <source>
        <strain evidence="4">KACC 11904</strain>
    </source>
</reference>
<dbReference type="Gene3D" id="1.10.510.10">
    <property type="entry name" value="Transferase(Phosphotransferase) domain 1"/>
    <property type="match status" value="1"/>
</dbReference>
<dbReference type="InterPro" id="IPR000719">
    <property type="entry name" value="Prot_kinase_dom"/>
</dbReference>
<organism evidence="3 4">
    <name type="scientific">Paenibacillus aestuarii</name>
    <dbReference type="NCBI Taxonomy" id="516965"/>
    <lineage>
        <taxon>Bacteria</taxon>
        <taxon>Bacillati</taxon>
        <taxon>Bacillota</taxon>
        <taxon>Bacilli</taxon>
        <taxon>Bacillales</taxon>
        <taxon>Paenibacillaceae</taxon>
        <taxon>Paenibacillus</taxon>
    </lineage>
</organism>
<evidence type="ECO:0000313" key="3">
    <source>
        <dbReference type="EMBL" id="MFC5450419.1"/>
    </source>
</evidence>
<dbReference type="Pfam" id="PF00069">
    <property type="entry name" value="Pkinase"/>
    <property type="match status" value="1"/>
</dbReference>
<dbReference type="PROSITE" id="PS00107">
    <property type="entry name" value="PROTEIN_KINASE_ATP"/>
    <property type="match status" value="1"/>
</dbReference>
<dbReference type="RefSeq" id="WP_270877769.1">
    <property type="nucleotide sequence ID" value="NZ_JAQFVF010000008.1"/>
</dbReference>
<accession>A0ABW0KAN2</accession>
<dbReference type="GO" id="GO:0004674">
    <property type="term" value="F:protein serine/threonine kinase activity"/>
    <property type="evidence" value="ECO:0007669"/>
    <property type="project" value="UniProtKB-KW"/>
</dbReference>
<evidence type="ECO:0000259" key="2">
    <source>
        <dbReference type="PROSITE" id="PS50011"/>
    </source>
</evidence>
<feature type="binding site" evidence="1">
    <location>
        <position position="58"/>
    </location>
    <ligand>
        <name>ATP</name>
        <dbReference type="ChEBI" id="CHEBI:30616"/>
    </ligand>
</feature>
<dbReference type="Proteomes" id="UP001596044">
    <property type="component" value="Unassembled WGS sequence"/>
</dbReference>
<proteinExistence type="predicted"/>
<comment type="caution">
    <text evidence="3">The sequence shown here is derived from an EMBL/GenBank/DDBJ whole genome shotgun (WGS) entry which is preliminary data.</text>
</comment>
<keyword evidence="1" id="KW-0067">ATP-binding</keyword>
<keyword evidence="3" id="KW-0808">Transferase</keyword>
<dbReference type="SUPFAM" id="SSF56112">
    <property type="entry name" value="Protein kinase-like (PK-like)"/>
    <property type="match status" value="1"/>
</dbReference>
<name>A0ABW0KAN2_9BACL</name>
<protein>
    <submittedName>
        <fullName evidence="3">Serine/threonine protein kinase</fullName>
    </submittedName>
</protein>
<keyword evidence="1" id="KW-0547">Nucleotide-binding</keyword>
<feature type="domain" description="Protein kinase" evidence="2">
    <location>
        <begin position="29"/>
        <end position="269"/>
    </location>
</feature>
<dbReference type="PANTHER" id="PTHR24347">
    <property type="entry name" value="SERINE/THREONINE-PROTEIN KINASE"/>
    <property type="match status" value="1"/>
</dbReference>
<dbReference type="SMART" id="SM00220">
    <property type="entry name" value="S_TKc"/>
    <property type="match status" value="1"/>
</dbReference>
<keyword evidence="4" id="KW-1185">Reference proteome</keyword>